<dbReference type="Pfam" id="PF07005">
    <property type="entry name" value="SBD_N"/>
    <property type="match status" value="1"/>
</dbReference>
<dbReference type="InterPro" id="IPR037051">
    <property type="entry name" value="4-carb_acid_sugar_kinase_N_sf"/>
</dbReference>
<dbReference type="Proteomes" id="UP001597267">
    <property type="component" value="Unassembled WGS sequence"/>
</dbReference>
<comment type="caution">
    <text evidence="9">The sequence shown here is derived from an EMBL/GenBank/DDBJ whole genome shotgun (WGS) entry which is preliminary data.</text>
</comment>
<dbReference type="GO" id="GO:0016301">
    <property type="term" value="F:kinase activity"/>
    <property type="evidence" value="ECO:0007669"/>
    <property type="project" value="UniProtKB-KW"/>
</dbReference>
<name>A0ABW4J4Q4_9LACO</name>
<evidence type="ECO:0000256" key="2">
    <source>
        <dbReference type="ARBA" id="ARBA00022679"/>
    </source>
</evidence>
<keyword evidence="4 9" id="KW-0418">Kinase</keyword>
<dbReference type="Gene3D" id="3.40.980.20">
    <property type="entry name" value="Four-carbon acid sugar kinase, nucleotide binding domain"/>
    <property type="match status" value="1"/>
</dbReference>
<evidence type="ECO:0000313" key="9">
    <source>
        <dbReference type="EMBL" id="MFD1670903.1"/>
    </source>
</evidence>
<dbReference type="InterPro" id="IPR031475">
    <property type="entry name" value="NBD_C"/>
</dbReference>
<comment type="similarity">
    <text evidence="1">Belongs to the four-carbon acid sugar kinase family.</text>
</comment>
<evidence type="ECO:0000256" key="5">
    <source>
        <dbReference type="ARBA" id="ARBA00022840"/>
    </source>
</evidence>
<evidence type="ECO:0000259" key="7">
    <source>
        <dbReference type="Pfam" id="PF07005"/>
    </source>
</evidence>
<evidence type="ECO:0000256" key="6">
    <source>
        <dbReference type="ARBA" id="ARBA00023277"/>
    </source>
</evidence>
<evidence type="ECO:0000259" key="8">
    <source>
        <dbReference type="Pfam" id="PF17042"/>
    </source>
</evidence>
<dbReference type="EC" id="2.7.1.-" evidence="9"/>
<reference evidence="10" key="1">
    <citation type="journal article" date="2019" name="Int. J. Syst. Evol. Microbiol.">
        <title>The Global Catalogue of Microorganisms (GCM) 10K type strain sequencing project: providing services to taxonomists for standard genome sequencing and annotation.</title>
        <authorList>
            <consortium name="The Broad Institute Genomics Platform"/>
            <consortium name="The Broad Institute Genome Sequencing Center for Infectious Disease"/>
            <person name="Wu L."/>
            <person name="Ma J."/>
        </authorList>
    </citation>
    <scope>NUCLEOTIDE SEQUENCE [LARGE SCALE GENOMIC DNA]</scope>
    <source>
        <strain evidence="10">CCM 8896</strain>
    </source>
</reference>
<feature type="domain" description="Four-carbon acid sugar kinase N-terminal" evidence="7">
    <location>
        <begin position="6"/>
        <end position="217"/>
    </location>
</feature>
<feature type="domain" description="Four-carbon acid sugar kinase nucleotide binding" evidence="8">
    <location>
        <begin position="228"/>
        <end position="394"/>
    </location>
</feature>
<evidence type="ECO:0000256" key="4">
    <source>
        <dbReference type="ARBA" id="ARBA00022777"/>
    </source>
</evidence>
<dbReference type="Gene3D" id="3.40.50.10840">
    <property type="entry name" value="Putative sugar-binding, N-terminal domain"/>
    <property type="match status" value="1"/>
</dbReference>
<dbReference type="InterPro" id="IPR010737">
    <property type="entry name" value="4-carb_acid_sugar_kinase_N"/>
</dbReference>
<dbReference type="InterPro" id="IPR042213">
    <property type="entry name" value="NBD_C_sf"/>
</dbReference>
<evidence type="ECO:0000256" key="3">
    <source>
        <dbReference type="ARBA" id="ARBA00022741"/>
    </source>
</evidence>
<proteinExistence type="inferred from homology"/>
<keyword evidence="6" id="KW-0119">Carbohydrate metabolism</keyword>
<dbReference type="RefSeq" id="WP_164507001.1">
    <property type="nucleotide sequence ID" value="NZ_JBHTOP010000003.1"/>
</dbReference>
<keyword evidence="3" id="KW-0547">Nucleotide-binding</keyword>
<protein>
    <submittedName>
        <fullName evidence="9">Four-carbon acid sugar kinase family protein</fullName>
        <ecNumber evidence="9">2.7.1.-</ecNumber>
    </submittedName>
</protein>
<dbReference type="EMBL" id="JBHTOP010000003">
    <property type="protein sequence ID" value="MFD1670903.1"/>
    <property type="molecule type" value="Genomic_DNA"/>
</dbReference>
<dbReference type="Pfam" id="PF17042">
    <property type="entry name" value="NBD_C"/>
    <property type="match status" value="1"/>
</dbReference>
<dbReference type="SUPFAM" id="SSF142764">
    <property type="entry name" value="YgbK-like"/>
    <property type="match status" value="1"/>
</dbReference>
<keyword evidence="2 9" id="KW-0808">Transferase</keyword>
<gene>
    <name evidence="9" type="ORF">ACFQ5M_02195</name>
</gene>
<evidence type="ECO:0000256" key="1">
    <source>
        <dbReference type="ARBA" id="ARBA00005715"/>
    </source>
</evidence>
<organism evidence="9 10">
    <name type="scientific">Agrilactobacillus yilanensis</name>
    <dbReference type="NCBI Taxonomy" id="2485997"/>
    <lineage>
        <taxon>Bacteria</taxon>
        <taxon>Bacillati</taxon>
        <taxon>Bacillota</taxon>
        <taxon>Bacilli</taxon>
        <taxon>Lactobacillales</taxon>
        <taxon>Lactobacillaceae</taxon>
        <taxon>Agrilactobacillus</taxon>
    </lineage>
</organism>
<keyword evidence="10" id="KW-1185">Reference proteome</keyword>
<keyword evidence="5" id="KW-0067">ATP-binding</keyword>
<sequence length="418" mass="45461">MLKDYLIIADDFTGSNDTGVQLANLGVPVRVEFSVSQLQHGSTVLDTETRNDSTAVATTKMTTILSQIPWGHFSEVIKKVDSTLRGNISAEIRALTEYYQPDIVAFAPALPDQDRTVINGILRVSGKRAMKTDFSKDPVKPIVTDQVTTLLQQAFPNKTINHYTLKQIRASGFTVGAAKYCSFDSENNQDLTRVVTALRRTGKKVLWVGSSGLTTALLMESFDVKPALALIGSVSEVTRVQLHVAESNGVHLVNIPIYEVYANQSYTPYVDEALAAFSEGRDVILMSSASYQRSELDKTISILAEHQLTDDKINELTQAVLSGICRKVLQRIQVSGLFVSGGETAKGFLRIGKASGAKVLDEIAPGIPLLEVVHGDFAGMRVITKAGAFGSKNLIVYAFKKLKSRCAQSVQAVTSQED</sequence>
<accession>A0ABW4J4Q4</accession>
<evidence type="ECO:0000313" key="10">
    <source>
        <dbReference type="Proteomes" id="UP001597267"/>
    </source>
</evidence>